<dbReference type="STRING" id="1853130.PMA3_21290"/>
<reference evidence="1 2" key="1">
    <citation type="journal article" date="2018" name="Syst. Appl. Microbiol.">
        <title>Pseudomonas silesiensis sp. nov. strain A3T isolated from a biological pesticide sewage treatment plant and analysis of the complete genome sequence.</title>
        <authorList>
            <person name="Kaminski M.A."/>
            <person name="Furmanczyk E.M."/>
            <person name="Sobczak A."/>
            <person name="Dziembowski A."/>
            <person name="Lipinski L."/>
        </authorList>
    </citation>
    <scope>NUCLEOTIDE SEQUENCE [LARGE SCALE GENOMIC DNA]</scope>
    <source>
        <strain evidence="1 2">A3</strain>
    </source>
</reference>
<dbReference type="RefSeq" id="WP_064679041.1">
    <property type="nucleotide sequence ID" value="NZ_CP014870.1"/>
</dbReference>
<keyword evidence="2" id="KW-1185">Reference proteome</keyword>
<dbReference type="EMBL" id="CP014870">
    <property type="protein sequence ID" value="ANJ57557.1"/>
    <property type="molecule type" value="Genomic_DNA"/>
</dbReference>
<accession>A0A191YXE2</accession>
<dbReference type="SUPFAM" id="SSF56399">
    <property type="entry name" value="ADP-ribosylation"/>
    <property type="match status" value="1"/>
</dbReference>
<name>A0A191YXE2_9PSED</name>
<evidence type="ECO:0000313" key="2">
    <source>
        <dbReference type="Proteomes" id="UP000078354"/>
    </source>
</evidence>
<proteinExistence type="predicted"/>
<organism evidence="1 2">
    <name type="scientific">Pseudomonas silesiensis</name>
    <dbReference type="NCBI Taxonomy" id="1853130"/>
    <lineage>
        <taxon>Bacteria</taxon>
        <taxon>Pseudomonadati</taxon>
        <taxon>Pseudomonadota</taxon>
        <taxon>Gammaproteobacteria</taxon>
        <taxon>Pseudomonadales</taxon>
        <taxon>Pseudomonadaceae</taxon>
        <taxon>Pseudomonas</taxon>
    </lineage>
</organism>
<gene>
    <name evidence="1" type="ORF">PMA3_21290</name>
</gene>
<dbReference type="InterPro" id="IPR022385">
    <property type="entry name" value="Rhs_assc_core"/>
</dbReference>
<dbReference type="Gene3D" id="2.180.10.10">
    <property type="entry name" value="RHS repeat-associated core"/>
    <property type="match status" value="1"/>
</dbReference>
<dbReference type="KEGG" id="psil:PMA3_21290"/>
<evidence type="ECO:0000313" key="1">
    <source>
        <dbReference type="EMBL" id="ANJ57557.1"/>
    </source>
</evidence>
<dbReference type="NCBIfam" id="TIGR03696">
    <property type="entry name" value="Rhs_assc_core"/>
    <property type="match status" value="1"/>
</dbReference>
<dbReference type="Proteomes" id="UP000078354">
    <property type="component" value="Chromosome"/>
</dbReference>
<sequence length="355" mass="39362">MTVQRETLLCRYRYDPLDRIANCAPLNHCSVQRFYRKNRLATEIQGQVQYSVFEHESQLMAQQQREGGRVDSALLATDLQRSVLHSVAVDQHQQPIYSPYGHRSPENGLGSLLGFDGERRDPVTGHYLLGNGYRAFNPVLMRFNSPDSLSPFGKGGVNAYAYCLGDPVNGVDPNGHSPLFSSYFRFLERAAGRALSGNAKNAVSNLPFSAQAVGKPVAKKSAGLASKLESLNTPQIDALDLAVPKALNPIDQGRMRHAIAVRVQAEETLNTARENYSVLQRFAASPPLKEIPNFDASHIVNQSASRRLVFAERGVADAEAALEHAKNNYFARYPQDYKEVAATIRSTERRKSFQQ</sequence>
<dbReference type="AlphaFoldDB" id="A0A191YXE2"/>
<dbReference type="OrthoDB" id="5905222at2"/>
<evidence type="ECO:0008006" key="3">
    <source>
        <dbReference type="Google" id="ProtNLM"/>
    </source>
</evidence>
<protein>
    <recommendedName>
        <fullName evidence="3">RHS repeat-associated core domain-containing protein</fullName>
    </recommendedName>
</protein>